<dbReference type="WBParaSite" id="TCONS_00008164.p1">
    <property type="protein sequence ID" value="TCONS_00008164.p1"/>
    <property type="gene ID" value="XLOC_006140"/>
</dbReference>
<reference evidence="6" key="1">
    <citation type="submission" date="2024-02" db="UniProtKB">
        <authorList>
            <consortium name="WormBaseParasite"/>
        </authorList>
    </citation>
    <scope>IDENTIFICATION</scope>
</reference>
<dbReference type="Proteomes" id="UP000035681">
    <property type="component" value="Unplaced"/>
</dbReference>
<dbReference type="PROSITE" id="PS50096">
    <property type="entry name" value="IQ"/>
    <property type="match status" value="2"/>
</dbReference>
<dbReference type="SUPFAM" id="SSF49723">
    <property type="entry name" value="Lipase/lipooxygenase domain (PLAT/LH2 domain)"/>
    <property type="match status" value="3"/>
</dbReference>
<protein>
    <submittedName>
        <fullName evidence="6">Doublecortin domain-containing protein</fullName>
    </submittedName>
</protein>
<dbReference type="SMART" id="SM00015">
    <property type="entry name" value="IQ"/>
    <property type="match status" value="2"/>
</dbReference>
<dbReference type="InterPro" id="IPR003533">
    <property type="entry name" value="Doublecortin_dom"/>
</dbReference>
<dbReference type="PANTHER" id="PTHR45901:SF7">
    <property type="entry name" value="OXYGEN-REGULATED PROTEIN 1"/>
    <property type="match status" value="1"/>
</dbReference>
<feature type="compositionally biased region" description="Basic and acidic residues" evidence="2">
    <location>
        <begin position="459"/>
        <end position="471"/>
    </location>
</feature>
<dbReference type="Gene3D" id="1.20.5.190">
    <property type="match status" value="1"/>
</dbReference>
<feature type="region of interest" description="Disordered" evidence="2">
    <location>
        <begin position="421"/>
        <end position="507"/>
    </location>
</feature>
<evidence type="ECO:0000313" key="5">
    <source>
        <dbReference type="Proteomes" id="UP000035681"/>
    </source>
</evidence>
<dbReference type="SUPFAM" id="SSF89837">
    <property type="entry name" value="Doublecortin (DC)"/>
    <property type="match status" value="2"/>
</dbReference>
<keyword evidence="5" id="KW-1185">Reference proteome</keyword>
<evidence type="ECO:0000259" key="3">
    <source>
        <dbReference type="PROSITE" id="PS50095"/>
    </source>
</evidence>
<feature type="domain" description="PLAT" evidence="3">
    <location>
        <begin position="1209"/>
        <end position="1322"/>
    </location>
</feature>
<sequence length="1325" mass="152990">MDRGSTSSRSSLTINQSTVYMENNKYDIKDIIKKDDDRKNLLPNIPNTNKYHVNNGMIPNTRFSSYNEPYIAKTVFFYKEGDNYFSGIRVPISKYRYRNMDSLLDELNSNIPLPFGVRRLTTPHGKNIIKSLDELEHGGTYVAGSSTNKCRGVDLDAVMKFRRLQEDSIKGKLENKVTLGNTMPLSQAYDAYKKKVDKNRNGIVNLPLTAKQLFFVRNGKPSKIYRALLNPLRPLSFEYLLEEVSRGLQVAIFKLYSYQGERLTSIQDLLELNEARVLAVPRNEKPMFRGKIYDTKYTDTNHLPKINNDKKETRLYKGKKDDKVSDSQSYRGYSSSSANGFTNLASKKLTKQNMFPQIFENRKQSIAIVNRKNTPHPKNEKDIKNEDSDSGRPHSTSENEGSINGIYGRKLSMDYPISNVREETFEEEDDDYDEEEEEEKDEDEEEEDDDNDDENNEENGEKYSSESKIENDNESNISDDRNKEIDLNLVTDDEDDTDRVGNISPSLRHEPEANDVIMEDDEDKKNDAAIIIQKNVRGYLERKKLKNVNFQNKNEIISEKNIQNDEENSNNYNNKNYIRASIIIQKAWRSYIKRKKEKNITENLEDNDQESSTETLESNNEEVTIRDDGTVGEIINTTVQTYNYMVTVFIGNRWAADTEGDICIIIYGTLKNSGQQYLKQESNAYKFKQNTMENFLLILNEYLGDVEKIEISHDSEGYGSGVFIDRVIVSDTSCERPRQYLFLINKWFDSGQVDGKILRTIKPTTLFYIDNTVDTSNSKSFNRWELLVYGGTEKGEGGTTSNLEITGYGTLGKNSCKNLYDSKLDNPPNKALIQIDLGDIGQLLKIRVDIDGTGIKPNFYIRKIEMKDLDTGEEFVLFCNKWLKYKSLENGDQSFREFPIYRPGFEPLQIYKYEGKIILNNESKFLNESVAEVQLFGTLGETGRILISFENSNNLKKSRYDFVFKVEAVSVGNIEGVRIYFQPSNISIDMLEGINILQNIFDSHDCQIDVLSNWMIEKIYIRESLHNPFRYVIKEGKLFMLPCNDDKEHIIYCKEMLVSNMEGLATKISKKKQKRNNLSKWLLTMTIDHTSNLLPEITICGEKSCVKLTPVNLTPIDNKLSFNSNECNLGLLTKIRIEIINPIKMERLIPKEDEVLKKNEDYLYIDRIRITDIINGDELRFTDINETFYNNSIKEFSAIWPDIPPMATTIYQIKIITADISGQFKVYLDVYGTFGNSGYRQMKNDLDEFFSNEVEQKFNFEAISLGPLISLNVRVENISKKYEWHLKKIEIFDTTTDSLFHFNANSVFNDKSLNNIEIKLSEDKY</sequence>
<dbReference type="Gene3D" id="3.10.20.230">
    <property type="entry name" value="Doublecortin domain"/>
    <property type="match status" value="2"/>
</dbReference>
<dbReference type="PROSITE" id="PS50095">
    <property type="entry name" value="PLAT"/>
    <property type="match status" value="3"/>
</dbReference>
<dbReference type="Pfam" id="PF03607">
    <property type="entry name" value="DCX"/>
    <property type="match status" value="1"/>
</dbReference>
<evidence type="ECO:0000256" key="1">
    <source>
        <dbReference type="PROSITE-ProRule" id="PRU00152"/>
    </source>
</evidence>
<dbReference type="GO" id="GO:0035556">
    <property type="term" value="P:intracellular signal transduction"/>
    <property type="evidence" value="ECO:0007669"/>
    <property type="project" value="InterPro"/>
</dbReference>
<name>A0AAF5D883_STRER</name>
<feature type="domain" description="Doublecortin" evidence="4">
    <location>
        <begin position="211"/>
        <end position="294"/>
    </location>
</feature>
<accession>A0AAF5D883</accession>
<feature type="region of interest" description="Disordered" evidence="2">
    <location>
        <begin position="301"/>
        <end position="337"/>
    </location>
</feature>
<dbReference type="Gene3D" id="2.60.60.20">
    <property type="entry name" value="PLAT/LH2 domain"/>
    <property type="match status" value="3"/>
</dbReference>
<dbReference type="PANTHER" id="PTHR45901">
    <property type="entry name" value="PROTEIN CBG12474"/>
    <property type="match status" value="1"/>
</dbReference>
<dbReference type="InterPro" id="IPR036572">
    <property type="entry name" value="Doublecortin_dom_sf"/>
</dbReference>
<dbReference type="Pfam" id="PF00612">
    <property type="entry name" value="IQ"/>
    <property type="match status" value="2"/>
</dbReference>
<feature type="compositionally biased region" description="Low complexity" evidence="2">
    <location>
        <begin position="326"/>
        <end position="337"/>
    </location>
</feature>
<feature type="compositionally biased region" description="Acidic residues" evidence="2">
    <location>
        <begin position="424"/>
        <end position="458"/>
    </location>
</feature>
<proteinExistence type="predicted"/>
<evidence type="ECO:0000313" key="6">
    <source>
        <dbReference type="WBParaSite" id="TCONS_00008164.p1"/>
    </source>
</evidence>
<dbReference type="InterPro" id="IPR052970">
    <property type="entry name" value="Inner_ear_hair_cell_LOXHD"/>
</dbReference>
<evidence type="ECO:0000259" key="4">
    <source>
        <dbReference type="PROSITE" id="PS50309"/>
    </source>
</evidence>
<dbReference type="Pfam" id="PF01477">
    <property type="entry name" value="PLAT"/>
    <property type="match status" value="3"/>
</dbReference>
<dbReference type="InterPro" id="IPR000048">
    <property type="entry name" value="IQ_motif_EF-hand-BS"/>
</dbReference>
<feature type="domain" description="PLAT" evidence="3">
    <location>
        <begin position="642"/>
        <end position="762"/>
    </location>
</feature>
<feature type="compositionally biased region" description="Basic and acidic residues" evidence="2">
    <location>
        <begin position="377"/>
        <end position="397"/>
    </location>
</feature>
<organism evidence="5 6">
    <name type="scientific">Strongyloides stercoralis</name>
    <name type="common">Threadworm</name>
    <dbReference type="NCBI Taxonomy" id="6248"/>
    <lineage>
        <taxon>Eukaryota</taxon>
        <taxon>Metazoa</taxon>
        <taxon>Ecdysozoa</taxon>
        <taxon>Nematoda</taxon>
        <taxon>Chromadorea</taxon>
        <taxon>Rhabditida</taxon>
        <taxon>Tylenchina</taxon>
        <taxon>Panagrolaimomorpha</taxon>
        <taxon>Strongyloidoidea</taxon>
        <taxon>Strongyloididae</taxon>
        <taxon>Strongyloides</taxon>
    </lineage>
</organism>
<dbReference type="SMART" id="SM00308">
    <property type="entry name" value="LH2"/>
    <property type="match status" value="1"/>
</dbReference>
<dbReference type="AlphaFoldDB" id="A0AAF5D883"/>
<dbReference type="InterPro" id="IPR036392">
    <property type="entry name" value="PLAT/LH2_dom_sf"/>
</dbReference>
<feature type="compositionally biased region" description="Low complexity" evidence="2">
    <location>
        <begin position="612"/>
        <end position="622"/>
    </location>
</feature>
<feature type="domain" description="PLAT" evidence="3">
    <location>
        <begin position="782"/>
        <end position="897"/>
    </location>
</feature>
<dbReference type="CDD" id="cd23767">
    <property type="entry name" value="IQCD"/>
    <property type="match status" value="2"/>
</dbReference>
<dbReference type="SMART" id="SM00537">
    <property type="entry name" value="DCX"/>
    <property type="match status" value="2"/>
</dbReference>
<comment type="caution">
    <text evidence="1">Lacks conserved residue(s) required for the propagation of feature annotation.</text>
</comment>
<feature type="domain" description="Doublecortin" evidence="4">
    <location>
        <begin position="73"/>
        <end position="156"/>
    </location>
</feature>
<feature type="region of interest" description="Disordered" evidence="2">
    <location>
        <begin position="602"/>
        <end position="623"/>
    </location>
</feature>
<dbReference type="InterPro" id="IPR001024">
    <property type="entry name" value="PLAT/LH2_dom"/>
</dbReference>
<feature type="region of interest" description="Disordered" evidence="2">
    <location>
        <begin position="366"/>
        <end position="407"/>
    </location>
</feature>
<feature type="compositionally biased region" description="Basic and acidic residues" evidence="2">
    <location>
        <begin position="307"/>
        <end position="325"/>
    </location>
</feature>
<evidence type="ECO:0000256" key="2">
    <source>
        <dbReference type="SAM" id="MobiDB-lite"/>
    </source>
</evidence>
<dbReference type="PROSITE" id="PS50309">
    <property type="entry name" value="DC"/>
    <property type="match status" value="2"/>
</dbReference>